<dbReference type="Pfam" id="PF14021">
    <property type="entry name" value="TNT"/>
    <property type="match status" value="1"/>
</dbReference>
<dbReference type="InterPro" id="IPR025331">
    <property type="entry name" value="TNT"/>
</dbReference>
<evidence type="ECO:0000259" key="1">
    <source>
        <dbReference type="Pfam" id="PF14021"/>
    </source>
</evidence>
<evidence type="ECO:0000313" key="3">
    <source>
        <dbReference type="Proteomes" id="UP000799770"/>
    </source>
</evidence>
<reference evidence="2" key="1">
    <citation type="journal article" date="2020" name="Stud. Mycol.">
        <title>101 Dothideomycetes genomes: a test case for predicting lifestyles and emergence of pathogens.</title>
        <authorList>
            <person name="Haridas S."/>
            <person name="Albert R."/>
            <person name="Binder M."/>
            <person name="Bloem J."/>
            <person name="Labutti K."/>
            <person name="Salamov A."/>
            <person name="Andreopoulos B."/>
            <person name="Baker S."/>
            <person name="Barry K."/>
            <person name="Bills G."/>
            <person name="Bluhm B."/>
            <person name="Cannon C."/>
            <person name="Castanera R."/>
            <person name="Culley D."/>
            <person name="Daum C."/>
            <person name="Ezra D."/>
            <person name="Gonzalez J."/>
            <person name="Henrissat B."/>
            <person name="Kuo A."/>
            <person name="Liang C."/>
            <person name="Lipzen A."/>
            <person name="Lutzoni F."/>
            <person name="Magnuson J."/>
            <person name="Mondo S."/>
            <person name="Nolan M."/>
            <person name="Ohm R."/>
            <person name="Pangilinan J."/>
            <person name="Park H.-J."/>
            <person name="Ramirez L."/>
            <person name="Alfaro M."/>
            <person name="Sun H."/>
            <person name="Tritt A."/>
            <person name="Yoshinaga Y."/>
            <person name="Zwiers L.-H."/>
            <person name="Turgeon B."/>
            <person name="Goodwin S."/>
            <person name="Spatafora J."/>
            <person name="Crous P."/>
            <person name="Grigoriev I."/>
        </authorList>
    </citation>
    <scope>NUCLEOTIDE SEQUENCE</scope>
    <source>
        <strain evidence="2">CBS 627.86</strain>
    </source>
</reference>
<feature type="non-terminal residue" evidence="2">
    <location>
        <position position="1"/>
    </location>
</feature>
<dbReference type="AlphaFoldDB" id="A0A6A5ZCU8"/>
<keyword evidence="3" id="KW-1185">Reference proteome</keyword>
<dbReference type="OrthoDB" id="2923349at2759"/>
<protein>
    <recommendedName>
        <fullName evidence="1">TNT domain-containing protein</fullName>
    </recommendedName>
</protein>
<proteinExistence type="predicted"/>
<dbReference type="PANTHER" id="PTHR42059:SF1">
    <property type="entry name" value="TNT DOMAIN-CONTAINING PROTEIN"/>
    <property type="match status" value="1"/>
</dbReference>
<sequence>DMQNQTRCGLDFCAGTNYTEDTFFVCGDYRLGPIFLPTCSPLSSLVGEDSTYHRFGGFCPGEFLAQWTNEAGEYFYPKADGFANNSQGLPIKGQLTLTPGMKIDRFGRPSGSFVAPAGSPYMQRALPPINLDYDPNATMTIPYNYHIYTVVKPISVTGGPVTPWFSQPGFGTQFELDGTVQDYLDIGALIELPVEKECDWLGGGHGGRGWEWKWDEEGRMLRHVGERN</sequence>
<feature type="domain" description="TNT" evidence="1">
    <location>
        <begin position="96"/>
        <end position="191"/>
    </location>
</feature>
<gene>
    <name evidence="2" type="ORF">BDV96DRAFT_491269</name>
</gene>
<dbReference type="Proteomes" id="UP000799770">
    <property type="component" value="Unassembled WGS sequence"/>
</dbReference>
<dbReference type="PANTHER" id="PTHR42059">
    <property type="entry name" value="TNT DOMAIN-CONTAINING PROTEIN"/>
    <property type="match status" value="1"/>
</dbReference>
<name>A0A6A5ZCU8_9PLEO</name>
<dbReference type="InterPro" id="IPR053024">
    <property type="entry name" value="Fungal_surface_NADase"/>
</dbReference>
<accession>A0A6A5ZCU8</accession>
<dbReference type="GO" id="GO:0050135">
    <property type="term" value="F:NADP+ nucleosidase activity"/>
    <property type="evidence" value="ECO:0007669"/>
    <property type="project" value="InterPro"/>
</dbReference>
<dbReference type="EMBL" id="ML977320">
    <property type="protein sequence ID" value="KAF2116577.1"/>
    <property type="molecule type" value="Genomic_DNA"/>
</dbReference>
<organism evidence="2 3">
    <name type="scientific">Lophiotrema nucula</name>
    <dbReference type="NCBI Taxonomy" id="690887"/>
    <lineage>
        <taxon>Eukaryota</taxon>
        <taxon>Fungi</taxon>
        <taxon>Dikarya</taxon>
        <taxon>Ascomycota</taxon>
        <taxon>Pezizomycotina</taxon>
        <taxon>Dothideomycetes</taxon>
        <taxon>Pleosporomycetidae</taxon>
        <taxon>Pleosporales</taxon>
        <taxon>Lophiotremataceae</taxon>
        <taxon>Lophiotrema</taxon>
    </lineage>
</organism>
<evidence type="ECO:0000313" key="2">
    <source>
        <dbReference type="EMBL" id="KAF2116577.1"/>
    </source>
</evidence>